<evidence type="ECO:0000256" key="3">
    <source>
        <dbReference type="ARBA" id="ARBA00012438"/>
    </source>
</evidence>
<dbReference type="PATRIC" id="fig|316.77.peg.2350"/>
<evidence type="ECO:0000256" key="4">
    <source>
        <dbReference type="ARBA" id="ARBA00022553"/>
    </source>
</evidence>
<evidence type="ECO:0000313" key="13">
    <source>
        <dbReference type="Proteomes" id="UP000019522"/>
    </source>
</evidence>
<organism evidence="12 13">
    <name type="scientific">Stutzerimonas stutzeri</name>
    <name type="common">Pseudomonas stutzeri</name>
    <dbReference type="NCBI Taxonomy" id="316"/>
    <lineage>
        <taxon>Bacteria</taxon>
        <taxon>Pseudomonadati</taxon>
        <taxon>Pseudomonadota</taxon>
        <taxon>Gammaproteobacteria</taxon>
        <taxon>Pseudomonadales</taxon>
        <taxon>Pseudomonadaceae</taxon>
        <taxon>Stutzerimonas</taxon>
    </lineage>
</organism>
<dbReference type="Pfam" id="PF00072">
    <property type="entry name" value="Response_reg"/>
    <property type="match status" value="1"/>
</dbReference>
<evidence type="ECO:0000313" key="12">
    <source>
        <dbReference type="EMBL" id="AHL75731.1"/>
    </source>
</evidence>
<keyword evidence="6 12" id="KW-0418">Kinase</keyword>
<dbReference type="InterPro" id="IPR001789">
    <property type="entry name" value="Sig_transdc_resp-reg_receiver"/>
</dbReference>
<dbReference type="InterPro" id="IPR003660">
    <property type="entry name" value="HAMP_dom"/>
</dbReference>
<dbReference type="SMART" id="SM00448">
    <property type="entry name" value="REC"/>
    <property type="match status" value="1"/>
</dbReference>
<dbReference type="SUPFAM" id="SSF47384">
    <property type="entry name" value="Homodimeric domain of signal transducing histidine kinase"/>
    <property type="match status" value="1"/>
</dbReference>
<dbReference type="GO" id="GO:0000155">
    <property type="term" value="F:phosphorelay sensor kinase activity"/>
    <property type="evidence" value="ECO:0007669"/>
    <property type="project" value="InterPro"/>
</dbReference>
<dbReference type="PROSITE" id="PS50109">
    <property type="entry name" value="HIS_KIN"/>
    <property type="match status" value="1"/>
</dbReference>
<keyword evidence="8" id="KW-0472">Membrane</keyword>
<name>W8RUJ5_STUST</name>
<accession>W8RUJ5</accession>
<dbReference type="SUPFAM" id="SSF52172">
    <property type="entry name" value="CheY-like"/>
    <property type="match status" value="1"/>
</dbReference>
<feature type="domain" description="Response regulatory" evidence="10">
    <location>
        <begin position="622"/>
        <end position="735"/>
    </location>
</feature>
<dbReference type="GO" id="GO:0016020">
    <property type="term" value="C:membrane"/>
    <property type="evidence" value="ECO:0007669"/>
    <property type="project" value="UniProtKB-SubCell"/>
</dbReference>
<dbReference type="PANTHER" id="PTHR43065">
    <property type="entry name" value="SENSOR HISTIDINE KINASE"/>
    <property type="match status" value="1"/>
</dbReference>
<dbReference type="CDD" id="cd18773">
    <property type="entry name" value="PDC1_HK_sensor"/>
    <property type="match status" value="1"/>
</dbReference>
<dbReference type="PROSITE" id="PS50110">
    <property type="entry name" value="RESPONSE_REGULATORY"/>
    <property type="match status" value="1"/>
</dbReference>
<dbReference type="Gene3D" id="6.10.340.10">
    <property type="match status" value="1"/>
</dbReference>
<protein>
    <recommendedName>
        <fullName evidence="3">histidine kinase</fullName>
        <ecNumber evidence="3">2.7.13.3</ecNumber>
    </recommendedName>
</protein>
<comment type="catalytic activity">
    <reaction evidence="1">
        <text>ATP + protein L-histidine = ADP + protein N-phospho-L-histidine.</text>
        <dbReference type="EC" id="2.7.13.3"/>
    </reaction>
</comment>
<dbReference type="Proteomes" id="UP000019522">
    <property type="component" value="Chromosome"/>
</dbReference>
<reference evidence="12 13" key="2">
    <citation type="submission" date="2014-03" db="EMBL/GenBank/DDBJ databases">
        <authorList>
            <person name="Baltrus D."/>
            <person name="Dougherty K."/>
        </authorList>
    </citation>
    <scope>NUCLEOTIDE SEQUENCE</scope>
    <source>
        <strain evidence="12 13">28a24</strain>
    </source>
</reference>
<feature type="modified residue" description="4-aspartylphosphate" evidence="7">
    <location>
        <position position="674"/>
    </location>
</feature>
<comment type="subcellular location">
    <subcellularLocation>
        <location evidence="2">Membrane</location>
    </subcellularLocation>
</comment>
<dbReference type="InterPro" id="IPR036890">
    <property type="entry name" value="HATPase_C_sf"/>
</dbReference>
<dbReference type="Gene3D" id="3.30.450.20">
    <property type="entry name" value="PAS domain"/>
    <property type="match status" value="1"/>
</dbReference>
<dbReference type="PRINTS" id="PR00344">
    <property type="entry name" value="BCTRLSENSOR"/>
</dbReference>
<dbReference type="InterPro" id="IPR003661">
    <property type="entry name" value="HisK_dim/P_dom"/>
</dbReference>
<dbReference type="EC" id="2.7.13.3" evidence="3"/>
<evidence type="ECO:0000259" key="9">
    <source>
        <dbReference type="PROSITE" id="PS50109"/>
    </source>
</evidence>
<dbReference type="InterPro" id="IPR005467">
    <property type="entry name" value="His_kinase_dom"/>
</dbReference>
<sequence>MTIRARLVWLVIAVIAPALIFALFATYSVYQAQSVQVDRGMQEATRAVALSVDRELARYGAIVTTLAASPTLIKGDLRIFHERLRQTRHPTGSGVTIFDPDGIPLADSDYPFGEPLPMPPSLPVYPAPGSDLRLQVSPLFHDPITQTDSIAIHRPVLRDGRVIYFLTMKFPVTSLSALLEAQDLPKRWLGVILDQRHTIVARTRDPDSHVGKHASADFVEMLRASAVRDGKVKSITRDGEDVATFFSRAEASGWTILIAIPRHDLLTSVLAPIVTVAFGIVGVLALAIGLAIAVGRTITRPLAQLDLAAGAMARGEIIEAPRTGVDETDRTAQVLAQASVTIHRANQEMAERVQGALAQAERSHRALLQGQKLEALGNLTAGISHEFNNILQSMTTGLQLADMLSTHPRAKRAIEACQRSAQRATRLTRHLMIFSRSRTADAEQVDVRALIIGMNELLTGALPNHVALKLTLPEGAWPTVLDPVQCELAILNLAINARDAMPSGGPLVISLYDLSLSHDNRLELPEGPYLCVEVADAGCGMSKTVQARAFEPFFTTKAVGEGTGLGLAQVYGFARQSGGAVSIESEVGKGTRITLVVPRIEHLAEAPPTVQLPPACAARTARVLLVDDDAEVREVMVSMIESLGYQIDEAANAEAALARLSDADQPTIHLLLSDIVMPGRMDGIGLAEQVRHLYPTLRIILATGYTERIAAEHGFRVLPKPFTSQTLAEALQEALGTDPLSSCAPG</sequence>
<dbReference type="PROSITE" id="PS50885">
    <property type="entry name" value="HAMP"/>
    <property type="match status" value="1"/>
</dbReference>
<evidence type="ECO:0000256" key="1">
    <source>
        <dbReference type="ARBA" id="ARBA00000085"/>
    </source>
</evidence>
<evidence type="ECO:0000259" key="11">
    <source>
        <dbReference type="PROSITE" id="PS50885"/>
    </source>
</evidence>
<dbReference type="InterPro" id="IPR003594">
    <property type="entry name" value="HATPase_dom"/>
</dbReference>
<dbReference type="KEGG" id="pstt:CH92_11710"/>
<feature type="transmembrane region" description="Helical" evidence="8">
    <location>
        <begin position="269"/>
        <end position="294"/>
    </location>
</feature>
<dbReference type="PANTHER" id="PTHR43065:SF42">
    <property type="entry name" value="TWO-COMPONENT SENSOR PPRA"/>
    <property type="match status" value="1"/>
</dbReference>
<evidence type="ECO:0000259" key="10">
    <source>
        <dbReference type="PROSITE" id="PS50110"/>
    </source>
</evidence>
<feature type="domain" description="Histidine kinase" evidence="9">
    <location>
        <begin position="382"/>
        <end position="601"/>
    </location>
</feature>
<dbReference type="Gene3D" id="3.40.50.2300">
    <property type="match status" value="1"/>
</dbReference>
<dbReference type="InterPro" id="IPR011006">
    <property type="entry name" value="CheY-like_superfamily"/>
</dbReference>
<keyword evidence="8" id="KW-1133">Transmembrane helix</keyword>
<keyword evidence="8" id="KW-0812">Transmembrane</keyword>
<feature type="domain" description="HAMP" evidence="11">
    <location>
        <begin position="296"/>
        <end position="347"/>
    </location>
</feature>
<evidence type="ECO:0000256" key="7">
    <source>
        <dbReference type="PROSITE-ProRule" id="PRU00169"/>
    </source>
</evidence>
<dbReference type="RefSeq" id="WP_025241930.1">
    <property type="nucleotide sequence ID" value="NZ_CP007441.1"/>
</dbReference>
<dbReference type="Gene3D" id="1.10.287.130">
    <property type="match status" value="1"/>
</dbReference>
<evidence type="ECO:0000256" key="6">
    <source>
        <dbReference type="ARBA" id="ARBA00022777"/>
    </source>
</evidence>
<dbReference type="SUPFAM" id="SSF55874">
    <property type="entry name" value="ATPase domain of HSP90 chaperone/DNA topoisomerase II/histidine kinase"/>
    <property type="match status" value="1"/>
</dbReference>
<dbReference type="InterPro" id="IPR036097">
    <property type="entry name" value="HisK_dim/P_sf"/>
</dbReference>
<dbReference type="OrthoDB" id="9177042at2"/>
<dbReference type="Gene3D" id="3.30.565.10">
    <property type="entry name" value="Histidine kinase-like ATPase, C-terminal domain"/>
    <property type="match status" value="1"/>
</dbReference>
<feature type="transmembrane region" description="Helical" evidence="8">
    <location>
        <begin position="7"/>
        <end position="30"/>
    </location>
</feature>
<evidence type="ECO:0000256" key="8">
    <source>
        <dbReference type="SAM" id="Phobius"/>
    </source>
</evidence>
<dbReference type="InterPro" id="IPR004358">
    <property type="entry name" value="Sig_transdc_His_kin-like_C"/>
</dbReference>
<dbReference type="EMBL" id="CP007441">
    <property type="protein sequence ID" value="AHL75731.1"/>
    <property type="molecule type" value="Genomic_DNA"/>
</dbReference>
<keyword evidence="5" id="KW-0808">Transferase</keyword>
<dbReference type="SMART" id="SM00387">
    <property type="entry name" value="HATPase_c"/>
    <property type="match status" value="1"/>
</dbReference>
<dbReference type="Pfam" id="PF02518">
    <property type="entry name" value="HATPase_c"/>
    <property type="match status" value="1"/>
</dbReference>
<evidence type="ECO:0000256" key="5">
    <source>
        <dbReference type="ARBA" id="ARBA00022679"/>
    </source>
</evidence>
<proteinExistence type="predicted"/>
<dbReference type="AlphaFoldDB" id="W8RUJ5"/>
<dbReference type="SMART" id="SM00388">
    <property type="entry name" value="HisKA"/>
    <property type="match status" value="1"/>
</dbReference>
<dbReference type="Pfam" id="PF00512">
    <property type="entry name" value="HisKA"/>
    <property type="match status" value="1"/>
</dbReference>
<evidence type="ECO:0000256" key="2">
    <source>
        <dbReference type="ARBA" id="ARBA00004370"/>
    </source>
</evidence>
<keyword evidence="4 7" id="KW-0597">Phosphoprotein</keyword>
<dbReference type="CDD" id="cd18774">
    <property type="entry name" value="PDC2_HK_sensor"/>
    <property type="match status" value="1"/>
</dbReference>
<gene>
    <name evidence="12" type="ORF">CH92_11710</name>
</gene>
<reference evidence="13" key="1">
    <citation type="journal article" date="2014" name="Genome Announc.">
        <title>Complete Genome Sequence of the Highly Transformable Pseudomonas stutzeri Strain 28a24.</title>
        <authorList>
            <person name="Smith B.A."/>
            <person name="Dougherty K.M."/>
            <person name="Baltrus D.A."/>
        </authorList>
    </citation>
    <scope>NUCLEOTIDE SEQUENCE [LARGE SCALE GENOMIC DNA]</scope>
    <source>
        <strain evidence="13">28a24</strain>
    </source>
</reference>